<keyword evidence="2" id="KW-0677">Repeat</keyword>
<feature type="compositionally biased region" description="Pro residues" evidence="6">
    <location>
        <begin position="64"/>
        <end position="73"/>
    </location>
</feature>
<feature type="region of interest" description="Disordered" evidence="6">
    <location>
        <begin position="59"/>
        <end position="113"/>
    </location>
</feature>
<dbReference type="PANTHER" id="PTHR14003">
    <property type="entry name" value="TRANSCRIPTIONAL REPRESSOR PROTEIN YY"/>
    <property type="match status" value="1"/>
</dbReference>
<keyword evidence="9" id="KW-1185">Reference proteome</keyword>
<evidence type="ECO:0000256" key="1">
    <source>
        <dbReference type="ARBA" id="ARBA00022723"/>
    </source>
</evidence>
<keyword evidence="3 5" id="KW-0863">Zinc-finger</keyword>
<evidence type="ECO:0000256" key="2">
    <source>
        <dbReference type="ARBA" id="ARBA00022737"/>
    </source>
</evidence>
<evidence type="ECO:0000256" key="6">
    <source>
        <dbReference type="SAM" id="MobiDB-lite"/>
    </source>
</evidence>
<dbReference type="PROSITE" id="PS00028">
    <property type="entry name" value="ZINC_FINGER_C2H2_1"/>
    <property type="match status" value="2"/>
</dbReference>
<feature type="domain" description="C2H2-type" evidence="7">
    <location>
        <begin position="555"/>
        <end position="583"/>
    </location>
</feature>
<dbReference type="SMART" id="SM00355">
    <property type="entry name" value="ZnF_C2H2"/>
    <property type="match status" value="3"/>
</dbReference>
<dbReference type="InterPro" id="IPR013087">
    <property type="entry name" value="Znf_C2H2_type"/>
</dbReference>
<dbReference type="InterPro" id="IPR036236">
    <property type="entry name" value="Znf_C2H2_sf"/>
</dbReference>
<protein>
    <recommendedName>
        <fullName evidence="7">C2H2-type domain-containing protein</fullName>
    </recommendedName>
</protein>
<dbReference type="EMBL" id="JAFCIX010000152">
    <property type="protein sequence ID" value="KAH6597276.1"/>
    <property type="molecule type" value="Genomic_DNA"/>
</dbReference>
<keyword evidence="4" id="KW-0862">Zinc</keyword>
<evidence type="ECO:0000256" key="3">
    <source>
        <dbReference type="ARBA" id="ARBA00022771"/>
    </source>
</evidence>
<reference evidence="8 9" key="1">
    <citation type="submission" date="2021-02" db="EMBL/GenBank/DDBJ databases">
        <title>Variation within the Batrachochytrium salamandrivorans European outbreak.</title>
        <authorList>
            <person name="Kelly M."/>
            <person name="Pasmans F."/>
            <person name="Shea T.P."/>
            <person name="Munoz J.F."/>
            <person name="Carranza S."/>
            <person name="Cuomo C.A."/>
            <person name="Martel A."/>
        </authorList>
    </citation>
    <scope>NUCLEOTIDE SEQUENCE [LARGE SCALE GENOMIC DNA]</scope>
    <source>
        <strain evidence="8 9">AMFP18/2</strain>
    </source>
</reference>
<dbReference type="SUPFAM" id="SSF57667">
    <property type="entry name" value="beta-beta-alpha zinc fingers"/>
    <property type="match status" value="1"/>
</dbReference>
<dbReference type="Pfam" id="PF00096">
    <property type="entry name" value="zf-C2H2"/>
    <property type="match status" value="1"/>
</dbReference>
<dbReference type="Proteomes" id="UP001648503">
    <property type="component" value="Unassembled WGS sequence"/>
</dbReference>
<organism evidence="8 9">
    <name type="scientific">Batrachochytrium salamandrivorans</name>
    <dbReference type="NCBI Taxonomy" id="1357716"/>
    <lineage>
        <taxon>Eukaryota</taxon>
        <taxon>Fungi</taxon>
        <taxon>Fungi incertae sedis</taxon>
        <taxon>Chytridiomycota</taxon>
        <taxon>Chytridiomycota incertae sedis</taxon>
        <taxon>Chytridiomycetes</taxon>
        <taxon>Rhizophydiales</taxon>
        <taxon>Rhizophydiales incertae sedis</taxon>
        <taxon>Batrachochytrium</taxon>
    </lineage>
</organism>
<evidence type="ECO:0000256" key="4">
    <source>
        <dbReference type="ARBA" id="ARBA00022833"/>
    </source>
</evidence>
<name>A0ABQ8FF78_9FUNG</name>
<evidence type="ECO:0000259" key="7">
    <source>
        <dbReference type="PROSITE" id="PS50157"/>
    </source>
</evidence>
<proteinExistence type="predicted"/>
<gene>
    <name evidence="8" type="ORF">BASA50_004627</name>
</gene>
<dbReference type="Gene3D" id="3.30.160.60">
    <property type="entry name" value="Classic Zinc Finger"/>
    <property type="match status" value="2"/>
</dbReference>
<feature type="compositionally biased region" description="Polar residues" evidence="6">
    <location>
        <begin position="75"/>
        <end position="85"/>
    </location>
</feature>
<evidence type="ECO:0000313" key="9">
    <source>
        <dbReference type="Proteomes" id="UP001648503"/>
    </source>
</evidence>
<comment type="caution">
    <text evidence="8">The sequence shown here is derived from an EMBL/GenBank/DDBJ whole genome shotgun (WGS) entry which is preliminary data.</text>
</comment>
<keyword evidence="1" id="KW-0479">Metal-binding</keyword>
<dbReference type="PANTHER" id="PTHR14003:SF19">
    <property type="entry name" value="YY2 TRANSCRIPTION FACTOR"/>
    <property type="match status" value="1"/>
</dbReference>
<evidence type="ECO:0000256" key="5">
    <source>
        <dbReference type="PROSITE-ProRule" id="PRU00042"/>
    </source>
</evidence>
<dbReference type="PROSITE" id="PS50157">
    <property type="entry name" value="ZINC_FINGER_C2H2_2"/>
    <property type="match status" value="1"/>
</dbReference>
<accession>A0ABQ8FF78</accession>
<evidence type="ECO:0000313" key="8">
    <source>
        <dbReference type="EMBL" id="KAH6597276.1"/>
    </source>
</evidence>
<sequence>MEYPVFTSNDTELISVNDTTWGSQGKGQQQQHLLLKNMHNHSKQQQLLHPTIMQSVALMNSPVSPHPGLPPNPSGFYNHSASSQVPPLPAGSSSRSSMGLSDKQSAIDPMHPSSFSKLFPDTFDTMQIVVGDGTLASVIGSSSPHTNTISNMLRGTMSGMSKSGSAPDATFAATLLSPPTSALHDDINTTNNLNYFNIHGAADSIQNPASDSTLSSLMLTHPHHHTSPKSSMTLGTDLVFQQLADRYFDQTTGVHTTPKLHTLTQDHQYATQSPQMNYYDDQLYMHMLQDGDGSRSGVGMIGAGNDDSDILAQLQDDSAFLEGLGCVTGTAPSMDELQGLLDANIQTGIGGKNTHENLHLLITNPQSPQIQQASSHLYMNTAPHFTGAGSLTCSPSLQLPPRGVDSMISTTDERRSGKPLSILSMKPGLRQFPAIGSTTPISGRRARATRVSTIQSTEMQHNGNLASRVGSPVQFHSPYSRPEEYASPALQLPPGSPLTLVSGSMAPSTKADTSSTHSSRLKGGSILCPHPGCNKMFPTNLKLRSHVKSHKPRTFQCDGCHACFNRVHDLKRHQQSVHSVQRPFQCLRCCKTFSRLDALKRHTTRTTSPCYDAPIHMDMEHAAALEAAMAAMAGGSGAQFPIVGNNGVMNAMDAMNAIEAIGGIGELGMGSTNLWQNQSNSKWQL</sequence>